<keyword evidence="1" id="KW-0456">Lyase</keyword>
<protein>
    <submittedName>
        <fullName evidence="3">Dihydrodipicolinate synthase family protein</fullName>
    </submittedName>
</protein>
<organism evidence="3 4">
    <name type="scientific">Chloroflexus aggregans</name>
    <dbReference type="NCBI Taxonomy" id="152260"/>
    <lineage>
        <taxon>Bacteria</taxon>
        <taxon>Bacillati</taxon>
        <taxon>Chloroflexota</taxon>
        <taxon>Chloroflexia</taxon>
        <taxon>Chloroflexales</taxon>
        <taxon>Chloroflexineae</taxon>
        <taxon>Chloroflexaceae</taxon>
        <taxon>Chloroflexus</taxon>
    </lineage>
</organism>
<sequence length="83" mass="8811">MAEIRGIISAMLTPFTSDVGPVDYEWLPEYLHFLADGGLYGVLALGTTGEGPSMSVAERIRTLDIIMQHRGELSVIAGTGCAA</sequence>
<dbReference type="InterPro" id="IPR020624">
    <property type="entry name" value="Schiff_base-form_aldolases_CS"/>
</dbReference>
<dbReference type="Pfam" id="PF00701">
    <property type="entry name" value="DHDPS"/>
    <property type="match status" value="1"/>
</dbReference>
<feature type="non-terminal residue" evidence="3">
    <location>
        <position position="83"/>
    </location>
</feature>
<dbReference type="PANTHER" id="PTHR12128:SF67">
    <property type="entry name" value="BLR3884 PROTEIN"/>
    <property type="match status" value="1"/>
</dbReference>
<evidence type="ECO:0000313" key="4">
    <source>
        <dbReference type="Proteomes" id="UP000243376"/>
    </source>
</evidence>
<dbReference type="SUPFAM" id="SSF51569">
    <property type="entry name" value="Aldolase"/>
    <property type="match status" value="1"/>
</dbReference>
<comment type="caution">
    <text evidence="3">The sequence shown here is derived from an EMBL/GenBank/DDBJ whole genome shotgun (WGS) entry which is preliminary data.</text>
</comment>
<reference evidence="3 4" key="1">
    <citation type="submission" date="2018-01" db="EMBL/GenBank/DDBJ databases">
        <title>Metagenomic assembled genomes from two thermal pools in the Uzon Caldera, Kamchatka, Russia.</title>
        <authorList>
            <person name="Wilkins L."/>
            <person name="Ettinger C."/>
        </authorList>
    </citation>
    <scope>NUCLEOTIDE SEQUENCE [LARGE SCALE GENOMIC DNA]</scope>
    <source>
        <strain evidence="3">ZAV-02</strain>
    </source>
</reference>
<proteinExistence type="predicted"/>
<gene>
    <name evidence="3" type="ORF">C0184_13880</name>
</gene>
<dbReference type="InterPro" id="IPR002220">
    <property type="entry name" value="DapA-like"/>
</dbReference>
<dbReference type="PROSITE" id="PS00665">
    <property type="entry name" value="DHDPS_1"/>
    <property type="match status" value="1"/>
</dbReference>
<dbReference type="GO" id="GO:0008840">
    <property type="term" value="F:4-hydroxy-tetrahydrodipicolinate synthase activity"/>
    <property type="evidence" value="ECO:0007669"/>
    <property type="project" value="TreeGrafter"/>
</dbReference>
<name>A0A2J6WWU3_9CHLR</name>
<evidence type="ECO:0000256" key="1">
    <source>
        <dbReference type="ARBA" id="ARBA00023239"/>
    </source>
</evidence>
<dbReference type="Gene3D" id="3.20.20.70">
    <property type="entry name" value="Aldolase class I"/>
    <property type="match status" value="1"/>
</dbReference>
<dbReference type="EMBL" id="PNIQ01000932">
    <property type="protein sequence ID" value="PMP75552.1"/>
    <property type="molecule type" value="Genomic_DNA"/>
</dbReference>
<evidence type="ECO:0000313" key="3">
    <source>
        <dbReference type="EMBL" id="PMP75552.1"/>
    </source>
</evidence>
<accession>A0A2J6WWU3</accession>
<dbReference type="AlphaFoldDB" id="A0A2J6WWU3"/>
<dbReference type="Proteomes" id="UP000243376">
    <property type="component" value="Unassembled WGS sequence"/>
</dbReference>
<evidence type="ECO:0000256" key="2">
    <source>
        <dbReference type="ARBA" id="ARBA00023270"/>
    </source>
</evidence>
<dbReference type="InterPro" id="IPR013785">
    <property type="entry name" value="Aldolase_TIM"/>
</dbReference>
<keyword evidence="2" id="KW-0704">Schiff base</keyword>
<dbReference type="PANTHER" id="PTHR12128">
    <property type="entry name" value="DIHYDRODIPICOLINATE SYNTHASE"/>
    <property type="match status" value="1"/>
</dbReference>
<dbReference type="PRINTS" id="PR00146">
    <property type="entry name" value="DHPICSNTHASE"/>
</dbReference>